<dbReference type="PIRSF" id="PIRSF500217">
    <property type="entry name" value="AlgI"/>
    <property type="match status" value="1"/>
</dbReference>
<proteinExistence type="inferred from homology"/>
<keyword evidence="12" id="KW-1185">Reference proteome</keyword>
<evidence type="ECO:0000256" key="3">
    <source>
        <dbReference type="ARBA" id="ARBA00022475"/>
    </source>
</evidence>
<evidence type="ECO:0000256" key="1">
    <source>
        <dbReference type="ARBA" id="ARBA00004651"/>
    </source>
</evidence>
<reference evidence="11 12" key="1">
    <citation type="submission" date="2021-12" db="EMBL/GenBank/DDBJ databases">
        <title>Discovery of the Pendulisporaceae a myxobacterial family with distinct sporulation behavior and unique specialized metabolism.</title>
        <authorList>
            <person name="Garcia R."/>
            <person name="Popoff A."/>
            <person name="Bader C.D."/>
            <person name="Loehr J."/>
            <person name="Walesch S."/>
            <person name="Walt C."/>
            <person name="Boldt J."/>
            <person name="Bunk B."/>
            <person name="Haeckl F.J.F.P.J."/>
            <person name="Gunesch A.P."/>
            <person name="Birkelbach J."/>
            <person name="Nuebel U."/>
            <person name="Pietschmann T."/>
            <person name="Bach T."/>
            <person name="Mueller R."/>
        </authorList>
    </citation>
    <scope>NUCLEOTIDE SEQUENCE [LARGE SCALE GENOMIC DNA]</scope>
    <source>
        <strain evidence="11 12">MSr12523</strain>
    </source>
</reference>
<comment type="similarity">
    <text evidence="2 9">Belongs to the membrane-bound acyltransferase family.</text>
</comment>
<keyword evidence="6 10" id="KW-1133">Transmembrane helix</keyword>
<dbReference type="PANTHER" id="PTHR13285:SF23">
    <property type="entry name" value="TEICHOIC ACID D-ALANYLTRANSFERASE"/>
    <property type="match status" value="1"/>
</dbReference>
<sequence length="454" mass="50559">MPFAARNAVLLLASLLFYAWGEPRFIIVLLASVSLNYALGLLVERYHQGISGKLVLFGAVAINIGLLIFYKYAAFAVEAVDSFRILAFPRAAPLTMGHIELPLGISFFTFHQLSYVIDVRRRQATAQRNPFLLALYIAFFPQLIAGPIVRYHEIAHQLIRRHVDTVRFAAGAERFILGLGKKMLIANTVAVSADAIFGLPAEQLATPLAWLGIVCYSLQIYFDFSGYSDMAIGLAALFGFRFPENFDYPYVSASLTEFWRRWHMSLSRWFRDYLYIPLGGNKGSPLRTYANLAIVFFLCGLWHGASWTFVVWGIYHGAFLVMERAGLAKVLSQWPRALQHAYALLAIMMGWVLFRVDSLGHAGVYFRALAGLGPRAHYNGSIYLDSERALAILVGIVASAACLPAVRRALVQRADAMSANMASTVRVAGFGLVFLGCAIKLSANTYNPFIYFRF</sequence>
<keyword evidence="7 9" id="KW-0472">Membrane</keyword>
<protein>
    <submittedName>
        <fullName evidence="11">MBOAT family protein</fullName>
    </submittedName>
</protein>
<feature type="transmembrane region" description="Helical" evidence="10">
    <location>
        <begin position="292"/>
        <end position="315"/>
    </location>
</feature>
<evidence type="ECO:0000256" key="10">
    <source>
        <dbReference type="SAM" id="Phobius"/>
    </source>
</evidence>
<evidence type="ECO:0000256" key="9">
    <source>
        <dbReference type="PIRNR" id="PIRNR016636"/>
    </source>
</evidence>
<dbReference type="InterPro" id="IPR024194">
    <property type="entry name" value="Ac/AlaTfrase_AlgI/DltB"/>
</dbReference>
<organism evidence="11 12">
    <name type="scientific">Pendulispora brunnea</name>
    <dbReference type="NCBI Taxonomy" id="2905690"/>
    <lineage>
        <taxon>Bacteria</taxon>
        <taxon>Pseudomonadati</taxon>
        <taxon>Myxococcota</taxon>
        <taxon>Myxococcia</taxon>
        <taxon>Myxococcales</taxon>
        <taxon>Sorangiineae</taxon>
        <taxon>Pendulisporaceae</taxon>
        <taxon>Pendulispora</taxon>
    </lineage>
</organism>
<dbReference type="InterPro" id="IPR028362">
    <property type="entry name" value="AlgI"/>
</dbReference>
<evidence type="ECO:0000256" key="8">
    <source>
        <dbReference type="ARBA" id="ARBA00023315"/>
    </source>
</evidence>
<comment type="subcellular location">
    <subcellularLocation>
        <location evidence="1">Cell membrane</location>
        <topology evidence="1">Multi-pass membrane protein</topology>
    </subcellularLocation>
</comment>
<gene>
    <name evidence="11" type="ORF">LZC95_39650</name>
</gene>
<dbReference type="Pfam" id="PF03062">
    <property type="entry name" value="MBOAT"/>
    <property type="match status" value="1"/>
</dbReference>
<keyword evidence="8 9" id="KW-0012">Acyltransferase</keyword>
<evidence type="ECO:0000313" key="11">
    <source>
        <dbReference type="EMBL" id="WXA92551.1"/>
    </source>
</evidence>
<dbReference type="Proteomes" id="UP001379533">
    <property type="component" value="Chromosome"/>
</dbReference>
<feature type="transmembrane region" description="Helical" evidence="10">
    <location>
        <begin position="427"/>
        <end position="446"/>
    </location>
</feature>
<feature type="transmembrane region" description="Helical" evidence="10">
    <location>
        <begin position="25"/>
        <end position="42"/>
    </location>
</feature>
<evidence type="ECO:0000256" key="2">
    <source>
        <dbReference type="ARBA" id="ARBA00010323"/>
    </source>
</evidence>
<dbReference type="InterPro" id="IPR004299">
    <property type="entry name" value="MBOAT_fam"/>
</dbReference>
<name>A0ABZ2K1E0_9BACT</name>
<feature type="transmembrane region" description="Helical" evidence="10">
    <location>
        <begin position="54"/>
        <end position="72"/>
    </location>
</feature>
<feature type="transmembrane region" description="Helical" evidence="10">
    <location>
        <begin position="389"/>
        <end position="406"/>
    </location>
</feature>
<evidence type="ECO:0000256" key="4">
    <source>
        <dbReference type="ARBA" id="ARBA00022679"/>
    </source>
</evidence>
<dbReference type="PANTHER" id="PTHR13285">
    <property type="entry name" value="ACYLTRANSFERASE"/>
    <property type="match status" value="1"/>
</dbReference>
<keyword evidence="4 9" id="KW-0808">Transferase</keyword>
<dbReference type="RefSeq" id="WP_394843154.1">
    <property type="nucleotide sequence ID" value="NZ_CP089982.1"/>
</dbReference>
<evidence type="ECO:0000256" key="7">
    <source>
        <dbReference type="ARBA" id="ARBA00023136"/>
    </source>
</evidence>
<evidence type="ECO:0000256" key="5">
    <source>
        <dbReference type="ARBA" id="ARBA00022692"/>
    </source>
</evidence>
<dbReference type="PIRSF" id="PIRSF016636">
    <property type="entry name" value="AlgI_DltB"/>
    <property type="match status" value="1"/>
</dbReference>
<dbReference type="EMBL" id="CP089982">
    <property type="protein sequence ID" value="WXA92551.1"/>
    <property type="molecule type" value="Genomic_DNA"/>
</dbReference>
<keyword evidence="5 10" id="KW-0812">Transmembrane</keyword>
<keyword evidence="3 9" id="KW-1003">Cell membrane</keyword>
<evidence type="ECO:0000313" key="12">
    <source>
        <dbReference type="Proteomes" id="UP001379533"/>
    </source>
</evidence>
<feature type="transmembrane region" description="Helical" evidence="10">
    <location>
        <begin position="92"/>
        <end position="110"/>
    </location>
</feature>
<accession>A0ABZ2K1E0</accession>
<evidence type="ECO:0000256" key="6">
    <source>
        <dbReference type="ARBA" id="ARBA00022989"/>
    </source>
</evidence>
<feature type="transmembrane region" description="Helical" evidence="10">
    <location>
        <begin position="131"/>
        <end position="149"/>
    </location>
</feature>
<dbReference type="InterPro" id="IPR051085">
    <property type="entry name" value="MB_O-acyltransferase"/>
</dbReference>
<feature type="transmembrane region" description="Helical" evidence="10">
    <location>
        <begin position="336"/>
        <end position="354"/>
    </location>
</feature>